<dbReference type="InterPro" id="IPR011761">
    <property type="entry name" value="ATP-grasp"/>
</dbReference>
<dbReference type="InterPro" id="IPR003806">
    <property type="entry name" value="ATP-grasp_PylC-type"/>
</dbReference>
<dbReference type="AlphaFoldDB" id="A0A558AX99"/>
<reference evidence="3 4" key="1">
    <citation type="submission" date="2019-07" db="EMBL/GenBank/DDBJ databases">
        <title>Salinicoccus cyprini sp. nov., isolated from gastro-intestinal tract of mirror carp, Cyprinus carpio var. specularis, collected from Gobind Sagar Reservoir, Himachal Pradesh, India.</title>
        <authorList>
            <person name="Talwar C."/>
            <person name="Singh A.K."/>
            <person name="Lal R."/>
            <person name="Negi R.K."/>
        </authorList>
    </citation>
    <scope>NUCLEOTIDE SEQUENCE [LARGE SCALE GENOMIC DNA]</scope>
    <source>
        <strain evidence="3 4">CT19</strain>
    </source>
</reference>
<dbReference type="GO" id="GO:0009432">
    <property type="term" value="P:SOS response"/>
    <property type="evidence" value="ECO:0007669"/>
    <property type="project" value="TreeGrafter"/>
</dbReference>
<dbReference type="GO" id="GO:0005737">
    <property type="term" value="C:cytoplasm"/>
    <property type="evidence" value="ECO:0007669"/>
    <property type="project" value="TreeGrafter"/>
</dbReference>
<sequence length="351" mass="39600">MDFNILRQVLQNELLDMKINHYDKGTSGTLGLAEKYLSNLEYCSSKRVEKASIEMIYRNKPFGFLHGQSPSTNTTKAIRTANNKLKTEKILADGNINTTRSTIFEMEEYEKAKSMVNESKHLMVIKPYNLNAGRGITLNVDPTNFDFAWKQALKAYEKTTQKFKVLIQPMLPGIETRMLIVEGHFNSAILRVPSNIIGDGKLSIKELIDEKNNIRRVNPHLKLLPIKISETLEYNLELNGNNLHTVPEKNELIFLHFSSNISLGGDSYEVSHLINDSMKKLAEKSVAAISGLSTAGVDILFRSFHDEEPAVLEINPGANLRMHHYPWKGTPKSPVHDLIDSMLSSYKSGLK</sequence>
<dbReference type="PANTHER" id="PTHR21621:SF0">
    <property type="entry name" value="BETA-CITRYLGLUTAMATE SYNTHASE B-RELATED"/>
    <property type="match status" value="1"/>
</dbReference>
<dbReference type="Pfam" id="PF02655">
    <property type="entry name" value="ATP-grasp_3"/>
    <property type="match status" value="1"/>
</dbReference>
<dbReference type="PANTHER" id="PTHR21621">
    <property type="entry name" value="RIBOSOMAL PROTEIN S6 MODIFICATION PROTEIN"/>
    <property type="match status" value="1"/>
</dbReference>
<proteinExistence type="predicted"/>
<dbReference type="InterPro" id="IPR013815">
    <property type="entry name" value="ATP_grasp_subdomain_1"/>
</dbReference>
<keyword evidence="1" id="KW-0067">ATP-binding</keyword>
<dbReference type="GO" id="GO:0018169">
    <property type="term" value="F:ribosomal S6-glutamic acid ligase activity"/>
    <property type="evidence" value="ECO:0007669"/>
    <property type="project" value="TreeGrafter"/>
</dbReference>
<dbReference type="OrthoDB" id="9803907at2"/>
<evidence type="ECO:0000313" key="4">
    <source>
        <dbReference type="Proteomes" id="UP000315103"/>
    </source>
</evidence>
<dbReference type="Gene3D" id="3.30.1490.20">
    <property type="entry name" value="ATP-grasp fold, A domain"/>
    <property type="match status" value="1"/>
</dbReference>
<name>A0A558AX99_9STAP</name>
<dbReference type="Proteomes" id="UP000315103">
    <property type="component" value="Unassembled WGS sequence"/>
</dbReference>
<dbReference type="Gene3D" id="3.30.470.20">
    <property type="entry name" value="ATP-grasp fold, B domain"/>
    <property type="match status" value="2"/>
</dbReference>
<accession>A0A558AX99</accession>
<dbReference type="GO" id="GO:0046872">
    <property type="term" value="F:metal ion binding"/>
    <property type="evidence" value="ECO:0007669"/>
    <property type="project" value="InterPro"/>
</dbReference>
<dbReference type="EMBL" id="VMSJ01000001">
    <property type="protein sequence ID" value="TVT28886.1"/>
    <property type="molecule type" value="Genomic_DNA"/>
</dbReference>
<keyword evidence="4" id="KW-1185">Reference proteome</keyword>
<gene>
    <name evidence="3" type="ORF">FO441_00985</name>
</gene>
<feature type="domain" description="ATP-grasp" evidence="2">
    <location>
        <begin position="88"/>
        <end position="343"/>
    </location>
</feature>
<evidence type="ECO:0000256" key="1">
    <source>
        <dbReference type="PROSITE-ProRule" id="PRU00409"/>
    </source>
</evidence>
<dbReference type="SUPFAM" id="SSF56059">
    <property type="entry name" value="Glutathione synthetase ATP-binding domain-like"/>
    <property type="match status" value="1"/>
</dbReference>
<dbReference type="GO" id="GO:0005524">
    <property type="term" value="F:ATP binding"/>
    <property type="evidence" value="ECO:0007669"/>
    <property type="project" value="UniProtKB-UniRule"/>
</dbReference>
<comment type="caution">
    <text evidence="3">The sequence shown here is derived from an EMBL/GenBank/DDBJ whole genome shotgun (WGS) entry which is preliminary data.</text>
</comment>
<keyword evidence="1" id="KW-0547">Nucleotide-binding</keyword>
<protein>
    <submittedName>
        <fullName evidence="3">ATP-grasp domain-containing protein</fullName>
    </submittedName>
</protein>
<organism evidence="3 4">
    <name type="scientific">Salinicoccus cyprini</name>
    <dbReference type="NCBI Taxonomy" id="2493691"/>
    <lineage>
        <taxon>Bacteria</taxon>
        <taxon>Bacillati</taxon>
        <taxon>Bacillota</taxon>
        <taxon>Bacilli</taxon>
        <taxon>Bacillales</taxon>
        <taxon>Staphylococcaceae</taxon>
        <taxon>Salinicoccus</taxon>
    </lineage>
</organism>
<dbReference type="PROSITE" id="PS50975">
    <property type="entry name" value="ATP_GRASP"/>
    <property type="match status" value="1"/>
</dbReference>
<evidence type="ECO:0000313" key="3">
    <source>
        <dbReference type="EMBL" id="TVT28886.1"/>
    </source>
</evidence>
<evidence type="ECO:0000259" key="2">
    <source>
        <dbReference type="PROSITE" id="PS50975"/>
    </source>
</evidence>
<dbReference type="RefSeq" id="WP_145284498.1">
    <property type="nucleotide sequence ID" value="NZ_VMSJ01000001.1"/>
</dbReference>